<keyword evidence="3" id="KW-0418">Kinase</keyword>
<dbReference type="InterPro" id="IPR052155">
    <property type="entry name" value="Biofilm_reg_signaling"/>
</dbReference>
<dbReference type="InterPro" id="IPR000014">
    <property type="entry name" value="PAS"/>
</dbReference>
<dbReference type="PANTHER" id="PTHR44757:SF2">
    <property type="entry name" value="BIOFILM ARCHITECTURE MAINTENANCE PROTEIN MBAA"/>
    <property type="match status" value="1"/>
</dbReference>
<name>A0ABM7U188_9BURK</name>
<gene>
    <name evidence="3" type="ORF">PTKU64_86450</name>
</gene>
<organism evidence="3 4">
    <name type="scientific">Paraburkholderia terrae</name>
    <dbReference type="NCBI Taxonomy" id="311230"/>
    <lineage>
        <taxon>Bacteria</taxon>
        <taxon>Pseudomonadati</taxon>
        <taxon>Pseudomonadota</taxon>
        <taxon>Betaproteobacteria</taxon>
        <taxon>Burkholderiales</taxon>
        <taxon>Burkholderiaceae</taxon>
        <taxon>Paraburkholderia</taxon>
    </lineage>
</organism>
<feature type="domain" description="PAS" evidence="1">
    <location>
        <begin position="4"/>
        <end position="74"/>
    </location>
</feature>
<reference evidence="3 4" key="1">
    <citation type="journal article" date="2022" name="Front. Microbiol.">
        <title>Identification and characterization of a novel class of self-sufficient cytochrome P450 hydroxylase involved in cyclohexanecarboxylate degradation in Paraburkholderia terrae strain KU-64.</title>
        <authorList>
            <person name="Yamamoto T."/>
            <person name="Hasegawa Y."/>
            <person name="Iwaki H."/>
        </authorList>
    </citation>
    <scope>NUCLEOTIDE SEQUENCE [LARGE SCALE GENOMIC DNA]</scope>
    <source>
        <strain evidence="3 4">KU-64</strain>
    </source>
</reference>
<dbReference type="Pfam" id="PF00989">
    <property type="entry name" value="PAS"/>
    <property type="match status" value="1"/>
</dbReference>
<evidence type="ECO:0000259" key="2">
    <source>
        <dbReference type="PROSITE" id="PS50113"/>
    </source>
</evidence>
<dbReference type="EMBL" id="AP024958">
    <property type="protein sequence ID" value="BCZ84970.1"/>
    <property type="molecule type" value="Genomic_DNA"/>
</dbReference>
<dbReference type="InterPro" id="IPR000700">
    <property type="entry name" value="PAS-assoc_C"/>
</dbReference>
<dbReference type="InterPro" id="IPR013767">
    <property type="entry name" value="PAS_fold"/>
</dbReference>
<dbReference type="NCBIfam" id="TIGR00229">
    <property type="entry name" value="sensory_box"/>
    <property type="match status" value="1"/>
</dbReference>
<dbReference type="CDD" id="cd00130">
    <property type="entry name" value="PAS"/>
    <property type="match status" value="1"/>
</dbReference>
<evidence type="ECO:0000313" key="3">
    <source>
        <dbReference type="EMBL" id="BCZ84970.1"/>
    </source>
</evidence>
<accession>A0ABM7U188</accession>
<keyword evidence="3" id="KW-0808">Transferase</keyword>
<evidence type="ECO:0000313" key="4">
    <source>
        <dbReference type="Proteomes" id="UP001319874"/>
    </source>
</evidence>
<dbReference type="GO" id="GO:0016301">
    <property type="term" value="F:kinase activity"/>
    <property type="evidence" value="ECO:0007669"/>
    <property type="project" value="UniProtKB-KW"/>
</dbReference>
<dbReference type="SMART" id="SM00091">
    <property type="entry name" value="PAS"/>
    <property type="match status" value="1"/>
</dbReference>
<proteinExistence type="predicted"/>
<sequence>MEETSALAEWIIEQTADAVIYADRSGAIARWNHAAATLFGYSAAEALGQNLDLIIPEHLRAAHWRGFEAAMTSGRTRLHGRATLTRAISKTGQKLYVEMTFAMVKNHEGEVLGSVAISRDVTERVEQEKSASRHGGER</sequence>
<dbReference type="InterPro" id="IPR035965">
    <property type="entry name" value="PAS-like_dom_sf"/>
</dbReference>
<protein>
    <submittedName>
        <fullName evidence="3">Signal transduction histidine kinase</fullName>
    </submittedName>
</protein>
<dbReference type="Proteomes" id="UP001319874">
    <property type="component" value="Chromosome 4"/>
</dbReference>
<dbReference type="Gene3D" id="3.30.450.20">
    <property type="entry name" value="PAS domain"/>
    <property type="match status" value="1"/>
</dbReference>
<dbReference type="PANTHER" id="PTHR44757">
    <property type="entry name" value="DIGUANYLATE CYCLASE DGCP"/>
    <property type="match status" value="1"/>
</dbReference>
<keyword evidence="4" id="KW-1185">Reference proteome</keyword>
<dbReference type="PROSITE" id="PS50112">
    <property type="entry name" value="PAS"/>
    <property type="match status" value="1"/>
</dbReference>
<feature type="domain" description="PAC" evidence="2">
    <location>
        <begin position="81"/>
        <end position="133"/>
    </location>
</feature>
<dbReference type="RefSeq" id="WP_229517100.1">
    <property type="nucleotide sequence ID" value="NZ_AP024958.1"/>
</dbReference>
<evidence type="ECO:0000259" key="1">
    <source>
        <dbReference type="PROSITE" id="PS50112"/>
    </source>
</evidence>
<dbReference type="SUPFAM" id="SSF55785">
    <property type="entry name" value="PYP-like sensor domain (PAS domain)"/>
    <property type="match status" value="1"/>
</dbReference>
<dbReference type="PROSITE" id="PS50113">
    <property type="entry name" value="PAC"/>
    <property type="match status" value="1"/>
</dbReference>